<keyword evidence="1" id="KW-0378">Hydrolase</keyword>
<reference evidence="4 5" key="1">
    <citation type="submission" date="2024-09" db="EMBL/GenBank/DDBJ databases">
        <authorList>
            <person name="Sun Q."/>
            <person name="Mori K."/>
        </authorList>
    </citation>
    <scope>NUCLEOTIDE SEQUENCE [LARGE SCALE GENOMIC DNA]</scope>
    <source>
        <strain evidence="4 5">JCM 3307</strain>
    </source>
</reference>
<feature type="compositionally biased region" description="Low complexity" evidence="2">
    <location>
        <begin position="38"/>
        <end position="62"/>
    </location>
</feature>
<feature type="signal peptide" evidence="3">
    <location>
        <begin position="1"/>
        <end position="28"/>
    </location>
</feature>
<dbReference type="SUPFAM" id="SSF63817">
    <property type="entry name" value="Sortase"/>
    <property type="match status" value="1"/>
</dbReference>
<dbReference type="Gene3D" id="2.40.260.10">
    <property type="entry name" value="Sortase"/>
    <property type="match status" value="1"/>
</dbReference>
<sequence length="213" mass="21346">MSRSRAAAWAAVAAGIVTMLAATVTACAEQPPPPAGTPPAATGSAAAAPGASAAPPAATAPAAPVPPTGLKIDRLKLDAKVDAVGVDEKTGDFAVPPSVDVVGWYKWGPGVDATAGSIVIAGHVDSAQQGQGAFFHLRDLGPGDPVAVTGADGSVRRFTVSAREVYPKAKIPLEKYFARDGGVRLTLITCGGPFDASTGHYRDNVVITAQPAA</sequence>
<dbReference type="EMBL" id="JBHMCA010000049">
    <property type="protein sequence ID" value="MFB9446818.1"/>
    <property type="molecule type" value="Genomic_DNA"/>
</dbReference>
<gene>
    <name evidence="4" type="ORF">ACFFTR_27325</name>
</gene>
<accession>A0ABV5MD85</accession>
<evidence type="ECO:0000256" key="3">
    <source>
        <dbReference type="SAM" id="SignalP"/>
    </source>
</evidence>
<name>A0ABV5MD85_9ACTN</name>
<dbReference type="InterPro" id="IPR023365">
    <property type="entry name" value="Sortase_dom-sf"/>
</dbReference>
<evidence type="ECO:0000313" key="5">
    <source>
        <dbReference type="Proteomes" id="UP001589608"/>
    </source>
</evidence>
<keyword evidence="3" id="KW-0732">Signal</keyword>
<proteinExistence type="predicted"/>
<keyword evidence="5" id="KW-1185">Reference proteome</keyword>
<dbReference type="Proteomes" id="UP001589608">
    <property type="component" value="Unassembled WGS sequence"/>
</dbReference>
<evidence type="ECO:0000313" key="4">
    <source>
        <dbReference type="EMBL" id="MFB9446818.1"/>
    </source>
</evidence>
<dbReference type="PROSITE" id="PS51257">
    <property type="entry name" value="PROKAR_LIPOPROTEIN"/>
    <property type="match status" value="1"/>
</dbReference>
<dbReference type="RefSeq" id="WP_223104726.1">
    <property type="nucleotide sequence ID" value="NZ_CP061913.1"/>
</dbReference>
<comment type="caution">
    <text evidence="4">The sequence shown here is derived from an EMBL/GenBank/DDBJ whole genome shotgun (WGS) entry which is preliminary data.</text>
</comment>
<feature type="chain" id="PRO_5046555114" evidence="3">
    <location>
        <begin position="29"/>
        <end position="213"/>
    </location>
</feature>
<dbReference type="InterPro" id="IPR005754">
    <property type="entry name" value="Sortase"/>
</dbReference>
<dbReference type="Pfam" id="PF04203">
    <property type="entry name" value="Sortase"/>
    <property type="match status" value="1"/>
</dbReference>
<evidence type="ECO:0000256" key="1">
    <source>
        <dbReference type="ARBA" id="ARBA00022801"/>
    </source>
</evidence>
<organism evidence="4 5">
    <name type="scientific">Dactylosporangium vinaceum</name>
    <dbReference type="NCBI Taxonomy" id="53362"/>
    <lineage>
        <taxon>Bacteria</taxon>
        <taxon>Bacillati</taxon>
        <taxon>Actinomycetota</taxon>
        <taxon>Actinomycetes</taxon>
        <taxon>Micromonosporales</taxon>
        <taxon>Micromonosporaceae</taxon>
        <taxon>Dactylosporangium</taxon>
    </lineage>
</organism>
<feature type="region of interest" description="Disordered" evidence="2">
    <location>
        <begin position="30"/>
        <end position="65"/>
    </location>
</feature>
<evidence type="ECO:0000256" key="2">
    <source>
        <dbReference type="SAM" id="MobiDB-lite"/>
    </source>
</evidence>
<protein>
    <submittedName>
        <fullName evidence="4">Class F sortase</fullName>
    </submittedName>
</protein>
<dbReference type="InterPro" id="IPR042001">
    <property type="entry name" value="Sortase_F"/>
</dbReference>
<dbReference type="CDD" id="cd05829">
    <property type="entry name" value="Sortase_F"/>
    <property type="match status" value="1"/>
</dbReference>